<comment type="caution">
    <text evidence="1">The sequence shown here is derived from an EMBL/GenBank/DDBJ whole genome shotgun (WGS) entry which is preliminary data.</text>
</comment>
<accession>A0ACB6Z940</accession>
<dbReference type="Proteomes" id="UP000886501">
    <property type="component" value="Unassembled WGS sequence"/>
</dbReference>
<gene>
    <name evidence="1" type="ORF">BDM02DRAFT_3189073</name>
</gene>
<evidence type="ECO:0000313" key="2">
    <source>
        <dbReference type="Proteomes" id="UP000886501"/>
    </source>
</evidence>
<protein>
    <submittedName>
        <fullName evidence="1">Kinase-like protein</fullName>
    </submittedName>
</protein>
<sequence length="1103" mass="123796">MTRRARSSSIDDLTARLDRLRPDQDPDDLSDTLRAAFKEREQYKKYVSSLKGDTEKAKAFVKVFEKALTATTYDVTTLWQFGKLCGRTGILPASYVLPGKPIHMAEHLVSSDGFNKTKEGVYDNKRVAVKTLRVNKNANTRDIQKVTKVFCTRAVVWRRISGHPNIVPFLGVSKIPAFSMVSEWMPNGNVRDYVRENPEINRLQLLLDVSYGLSFLHHHDIVHGSLRGDNILVDGSGWARLNEFELTNIVSLNRTETSASGGKGTIRWVSAELINDEGKPGLRTCESDVFALGMVTLEVFTGQVPSLGDGEPTVTMKTMEGGRPLRPSNTARLGLSDELWEIIKSSLVHEAEERPPLNTFVDFLEKATPDISVLKGLTGFDANSRHDVQQLHSVFGYGDSTLLGMRDEETLVVIEVFDRVLNSPLDDSALRDRCLHGLQKVSARRGLLPKSYLISRSSLVEPDDASSTTGRVSTTRQWLIDGKLVVIKTISPHYIENSNAFKHRLCTSAVMWKRLQHPNVVSFLGFNPDFPSFSLVYPWMSNGNLSKYMYEHPDVDKLGLLLDVARGLAYLHQHNLVHGNLTGRNILVDSDGVACISEYGLEVVIRDEASSRSIPINVRWMAPEVLAKKNRRIPSGSGGRAADIYSFSMVMFKILTGVTPYGDKSDEEITGGVATGLRPEWPFNNPPQGLVNTLWEKIEACWNQKPKERPTVFKVLQTLLALGETQLQEPALLSVGGSDGKSTMRKWSDNPEESTSWDFVALRSHPGPDEERLTLFNKLCKTCSRQRLLPRSMHISDYSWDPMDNDCHGGHANVSQCTYKGRRVAVKVPRVYDTSDSDDILSKFCREAVAWNHLQHLNILPLLGVTLAEKRFTMVSEWMEAGNINDFIEKYPNENRIELLVDVAKGLTYMHSLHLVHGDLKGANILINKDRRACITDFGLSTITRVRTYVTDTASIFSMLSNDTVMSFTPGGTVRWMSPELHDPERFGIPESEGDRPTRQSDCYAFGMVIYEVLCGHVPYHDILRDTAVTLAILDGERPKKPKGGIYLGFAEALWETVEQCWLQDRSARPDVEEILCCLDSAQAFWYTRGRGEPSATWQKTYF</sequence>
<proteinExistence type="predicted"/>
<organism evidence="1 2">
    <name type="scientific">Thelephora ganbajun</name>
    <name type="common">Ganba fungus</name>
    <dbReference type="NCBI Taxonomy" id="370292"/>
    <lineage>
        <taxon>Eukaryota</taxon>
        <taxon>Fungi</taxon>
        <taxon>Dikarya</taxon>
        <taxon>Basidiomycota</taxon>
        <taxon>Agaricomycotina</taxon>
        <taxon>Agaricomycetes</taxon>
        <taxon>Thelephorales</taxon>
        <taxon>Thelephoraceae</taxon>
        <taxon>Thelephora</taxon>
    </lineage>
</organism>
<keyword evidence="2" id="KW-1185">Reference proteome</keyword>
<evidence type="ECO:0000313" key="1">
    <source>
        <dbReference type="EMBL" id="KAF9646136.1"/>
    </source>
</evidence>
<reference evidence="1" key="2">
    <citation type="journal article" date="2020" name="Nat. Commun.">
        <title>Large-scale genome sequencing of mycorrhizal fungi provides insights into the early evolution of symbiotic traits.</title>
        <authorList>
            <person name="Miyauchi S."/>
            <person name="Kiss E."/>
            <person name="Kuo A."/>
            <person name="Drula E."/>
            <person name="Kohler A."/>
            <person name="Sanchez-Garcia M."/>
            <person name="Morin E."/>
            <person name="Andreopoulos B."/>
            <person name="Barry K.W."/>
            <person name="Bonito G."/>
            <person name="Buee M."/>
            <person name="Carver A."/>
            <person name="Chen C."/>
            <person name="Cichocki N."/>
            <person name="Clum A."/>
            <person name="Culley D."/>
            <person name="Crous P.W."/>
            <person name="Fauchery L."/>
            <person name="Girlanda M."/>
            <person name="Hayes R.D."/>
            <person name="Keri Z."/>
            <person name="LaButti K."/>
            <person name="Lipzen A."/>
            <person name="Lombard V."/>
            <person name="Magnuson J."/>
            <person name="Maillard F."/>
            <person name="Murat C."/>
            <person name="Nolan M."/>
            <person name="Ohm R.A."/>
            <person name="Pangilinan J."/>
            <person name="Pereira M.F."/>
            <person name="Perotto S."/>
            <person name="Peter M."/>
            <person name="Pfister S."/>
            <person name="Riley R."/>
            <person name="Sitrit Y."/>
            <person name="Stielow J.B."/>
            <person name="Szollosi G."/>
            <person name="Zifcakova L."/>
            <person name="Stursova M."/>
            <person name="Spatafora J.W."/>
            <person name="Tedersoo L."/>
            <person name="Vaario L.M."/>
            <person name="Yamada A."/>
            <person name="Yan M."/>
            <person name="Wang P."/>
            <person name="Xu J."/>
            <person name="Bruns T."/>
            <person name="Baldrian P."/>
            <person name="Vilgalys R."/>
            <person name="Dunand C."/>
            <person name="Henrissat B."/>
            <person name="Grigoriev I.V."/>
            <person name="Hibbett D."/>
            <person name="Nagy L.G."/>
            <person name="Martin F.M."/>
        </authorList>
    </citation>
    <scope>NUCLEOTIDE SEQUENCE</scope>
    <source>
        <strain evidence="1">P2</strain>
    </source>
</reference>
<name>A0ACB6Z940_THEGA</name>
<dbReference type="EMBL" id="MU118066">
    <property type="protein sequence ID" value="KAF9646136.1"/>
    <property type="molecule type" value="Genomic_DNA"/>
</dbReference>
<reference evidence="1" key="1">
    <citation type="submission" date="2019-10" db="EMBL/GenBank/DDBJ databases">
        <authorList>
            <consortium name="DOE Joint Genome Institute"/>
            <person name="Kuo A."/>
            <person name="Miyauchi S."/>
            <person name="Kiss E."/>
            <person name="Drula E."/>
            <person name="Kohler A."/>
            <person name="Sanchez-Garcia M."/>
            <person name="Andreopoulos B."/>
            <person name="Barry K.W."/>
            <person name="Bonito G."/>
            <person name="Buee M."/>
            <person name="Carver A."/>
            <person name="Chen C."/>
            <person name="Cichocki N."/>
            <person name="Clum A."/>
            <person name="Culley D."/>
            <person name="Crous P.W."/>
            <person name="Fauchery L."/>
            <person name="Girlanda M."/>
            <person name="Hayes R."/>
            <person name="Keri Z."/>
            <person name="Labutti K."/>
            <person name="Lipzen A."/>
            <person name="Lombard V."/>
            <person name="Magnuson J."/>
            <person name="Maillard F."/>
            <person name="Morin E."/>
            <person name="Murat C."/>
            <person name="Nolan M."/>
            <person name="Ohm R."/>
            <person name="Pangilinan J."/>
            <person name="Pereira M."/>
            <person name="Perotto S."/>
            <person name="Peter M."/>
            <person name="Riley R."/>
            <person name="Sitrit Y."/>
            <person name="Stielow B."/>
            <person name="Szollosi G."/>
            <person name="Zifcakova L."/>
            <person name="Stursova M."/>
            <person name="Spatafora J.W."/>
            <person name="Tedersoo L."/>
            <person name="Vaario L.-M."/>
            <person name="Yamada A."/>
            <person name="Yan M."/>
            <person name="Wang P."/>
            <person name="Xu J."/>
            <person name="Bruns T."/>
            <person name="Baldrian P."/>
            <person name="Vilgalys R."/>
            <person name="Henrissat B."/>
            <person name="Grigoriev I.V."/>
            <person name="Hibbett D."/>
            <person name="Nagy L.G."/>
            <person name="Martin F.M."/>
        </authorList>
    </citation>
    <scope>NUCLEOTIDE SEQUENCE</scope>
    <source>
        <strain evidence="1">P2</strain>
    </source>
</reference>